<dbReference type="AlphaFoldDB" id="A0A1H5Z5Z4"/>
<reference evidence="1 2" key="1">
    <citation type="submission" date="2016-10" db="EMBL/GenBank/DDBJ databases">
        <authorList>
            <person name="de Groot N.N."/>
        </authorList>
    </citation>
    <scope>NUCLEOTIDE SEQUENCE [LARGE SCALE GENOMIC DNA]</scope>
    <source>
        <strain evidence="1 2">DSM 22489</strain>
    </source>
</reference>
<dbReference type="Pfam" id="PF06296">
    <property type="entry name" value="RelE"/>
    <property type="match status" value="1"/>
</dbReference>
<dbReference type="InterPro" id="IPR009387">
    <property type="entry name" value="HigB-2"/>
</dbReference>
<proteinExistence type="predicted"/>
<sequence length="112" mass="12158">MHTVVETPSYLTRAEPVLNEATMKAIVDAVAENPEAGEVMSGTGGFRKLRAARPGMGKRGGVRVIYLYRNLSMPVFLITVYAKNEKANLTAAERNALKARADAIFAEYGVGR</sequence>
<protein>
    <submittedName>
        <fullName evidence="1">RelE toxin of RelE / RelB toxin-antitoxin system</fullName>
    </submittedName>
</protein>
<name>A0A1H5Z5Z4_9BACT</name>
<keyword evidence="2" id="KW-1185">Reference proteome</keyword>
<gene>
    <name evidence="1" type="ORF">SAMN05421819_2479</name>
</gene>
<accession>A0A1H5Z5Z4</accession>
<evidence type="ECO:0000313" key="1">
    <source>
        <dbReference type="EMBL" id="SEG31771.1"/>
    </source>
</evidence>
<dbReference type="RefSeq" id="WP_103933384.1">
    <property type="nucleotide sequence ID" value="NZ_FNVA01000004.1"/>
</dbReference>
<dbReference type="PIRSF" id="PIRSF039032">
    <property type="entry name" value="HigB-2"/>
    <property type="match status" value="1"/>
</dbReference>
<dbReference type="EMBL" id="FNVA01000004">
    <property type="protein sequence ID" value="SEG31771.1"/>
    <property type="molecule type" value="Genomic_DNA"/>
</dbReference>
<dbReference type="Proteomes" id="UP000236728">
    <property type="component" value="Unassembled WGS sequence"/>
</dbReference>
<evidence type="ECO:0000313" key="2">
    <source>
        <dbReference type="Proteomes" id="UP000236728"/>
    </source>
</evidence>
<organism evidence="1 2">
    <name type="scientific">Bryocella elongata</name>
    <dbReference type="NCBI Taxonomy" id="863522"/>
    <lineage>
        <taxon>Bacteria</taxon>
        <taxon>Pseudomonadati</taxon>
        <taxon>Acidobacteriota</taxon>
        <taxon>Terriglobia</taxon>
        <taxon>Terriglobales</taxon>
        <taxon>Acidobacteriaceae</taxon>
        <taxon>Bryocella</taxon>
    </lineage>
</organism>
<dbReference type="OrthoDB" id="1364255at2"/>